<name>A0A1E5L523_9FIRM</name>
<comment type="caution">
    <text evidence="1">The sequence shown here is derived from an EMBL/GenBank/DDBJ whole genome shotgun (WGS) entry which is preliminary data.</text>
</comment>
<dbReference type="InterPro" id="IPR054213">
    <property type="entry name" value="DUF6920"/>
</dbReference>
<dbReference type="EMBL" id="MJAT01000033">
    <property type="protein sequence ID" value="OEH85069.1"/>
    <property type="molecule type" value="Genomic_DNA"/>
</dbReference>
<proteinExistence type="predicted"/>
<dbReference type="STRING" id="1390249.BHU72_05515"/>
<sequence>MYKYLIGIFVFLILIVSVLVISSKIANRLFHKQVNLEVQEMFDKNIGQIQDTSVRIVDLQRLPLIVQQWLKQSQIIEKEYISSVRSKQTAKLRLKPDQKWMSSTSEQYFTVDKPAFIWKARIEAAPLLHIVGRDMYLEGNGNMLIKVLSLFTVADGKGAEVDQGSLVRYLAEMVWFPTMALSDLITWETVDDRSAKASMTYMGVRAEGIFTFNELGEVTLFEAMRYGDFGGEYRLEKWVIQLSDTKEFHGYRVPTKGEVIWKLPEGDFSWYHFELKDIEFNVPHAY</sequence>
<evidence type="ECO:0000313" key="2">
    <source>
        <dbReference type="Proteomes" id="UP000095255"/>
    </source>
</evidence>
<dbReference type="Pfam" id="PF21900">
    <property type="entry name" value="DUF6920"/>
    <property type="match status" value="1"/>
</dbReference>
<dbReference type="RefSeq" id="WP_069702396.1">
    <property type="nucleotide sequence ID" value="NZ_MJAT01000033.1"/>
</dbReference>
<keyword evidence="2" id="KW-1185">Reference proteome</keyword>
<dbReference type="AlphaFoldDB" id="A0A1E5L523"/>
<accession>A0A1E5L523</accession>
<dbReference type="Proteomes" id="UP000095255">
    <property type="component" value="Unassembled WGS sequence"/>
</dbReference>
<organism evidence="1 2">
    <name type="scientific">Desulfuribacillus stibiiarsenatis</name>
    <dbReference type="NCBI Taxonomy" id="1390249"/>
    <lineage>
        <taxon>Bacteria</taxon>
        <taxon>Bacillati</taxon>
        <taxon>Bacillota</taxon>
        <taxon>Desulfuribacillia</taxon>
        <taxon>Desulfuribacillales</taxon>
        <taxon>Desulfuribacillaceae</taxon>
        <taxon>Desulfuribacillus</taxon>
    </lineage>
</organism>
<dbReference type="OrthoDB" id="9786534at2"/>
<protein>
    <submittedName>
        <fullName evidence="1">Uncharacterized protein</fullName>
    </submittedName>
</protein>
<gene>
    <name evidence="1" type="ORF">BHU72_05515</name>
</gene>
<reference evidence="1 2" key="1">
    <citation type="submission" date="2016-09" db="EMBL/GenBank/DDBJ databases">
        <title>Desulfuribacillus arsenicus sp. nov., an obligately anaerobic, dissimilatory arsenic- and antimonate-reducing bacterium isolated from anoxic sediments.</title>
        <authorList>
            <person name="Abin C.A."/>
            <person name="Hollibaugh J.T."/>
        </authorList>
    </citation>
    <scope>NUCLEOTIDE SEQUENCE [LARGE SCALE GENOMIC DNA]</scope>
    <source>
        <strain evidence="1 2">MLFW-2</strain>
    </source>
</reference>
<evidence type="ECO:0000313" key="1">
    <source>
        <dbReference type="EMBL" id="OEH85069.1"/>
    </source>
</evidence>